<keyword evidence="2" id="KW-1185">Reference proteome</keyword>
<organism evidence="1 2">
    <name type="scientific">Planctomyces bekefii</name>
    <dbReference type="NCBI Taxonomy" id="1653850"/>
    <lineage>
        <taxon>Bacteria</taxon>
        <taxon>Pseudomonadati</taxon>
        <taxon>Planctomycetota</taxon>
        <taxon>Planctomycetia</taxon>
        <taxon>Planctomycetales</taxon>
        <taxon>Planctomycetaceae</taxon>
        <taxon>Planctomyces</taxon>
    </lineage>
</organism>
<reference evidence="1 2" key="1">
    <citation type="submission" date="2019-08" db="EMBL/GenBank/DDBJ databases">
        <title>100 year-old enigma solved: identification of Planctomyces bekefii, the type genus and species of the phylum Planctomycetes.</title>
        <authorList>
            <person name="Svetlana D.N."/>
            <person name="Overmann J."/>
        </authorList>
    </citation>
    <scope>NUCLEOTIDE SEQUENCE [LARGE SCALE GENOMIC DNA]</scope>
    <source>
        <strain evidence="1">Phe10_nw2017</strain>
    </source>
</reference>
<comment type="caution">
    <text evidence="1">The sequence shown here is derived from an EMBL/GenBank/DDBJ whole genome shotgun (WGS) entry which is preliminary data.</text>
</comment>
<dbReference type="AlphaFoldDB" id="A0A5C6M4H1"/>
<evidence type="ECO:0000313" key="2">
    <source>
        <dbReference type="Proteomes" id="UP000321083"/>
    </source>
</evidence>
<sequence length="70" mass="8190">MMWNLRLVEMVEEECQDDLYIEVREVFYDNLGKPLGHTRATAGGENVEEIRQYLTWALEALDKPILTFGE</sequence>
<name>A0A5C6M4H1_9PLAN</name>
<accession>A0A5C6M4H1</accession>
<dbReference type="Proteomes" id="UP000321083">
    <property type="component" value="Unassembled WGS sequence"/>
</dbReference>
<gene>
    <name evidence="1" type="ORF">E3A20_12550</name>
</gene>
<evidence type="ECO:0000313" key="1">
    <source>
        <dbReference type="EMBL" id="TWW09616.1"/>
    </source>
</evidence>
<protein>
    <submittedName>
        <fullName evidence="1">Uncharacterized protein</fullName>
    </submittedName>
</protein>
<dbReference type="EMBL" id="SRHE01000223">
    <property type="protein sequence ID" value="TWW09616.1"/>
    <property type="molecule type" value="Genomic_DNA"/>
</dbReference>
<reference evidence="1 2" key="2">
    <citation type="submission" date="2019-08" db="EMBL/GenBank/DDBJ databases">
        <authorList>
            <person name="Henke P."/>
        </authorList>
    </citation>
    <scope>NUCLEOTIDE SEQUENCE [LARGE SCALE GENOMIC DNA]</scope>
    <source>
        <strain evidence="1">Phe10_nw2017</strain>
    </source>
</reference>
<proteinExistence type="predicted"/>